<reference evidence="1 2" key="1">
    <citation type="submission" date="2019-07" db="EMBL/GenBank/DDBJ databases">
        <authorList>
            <person name="Brisse S."/>
            <person name="Rodrigues C."/>
            <person name="Thorpe H."/>
        </authorList>
    </citation>
    <scope>NUCLEOTIDE SEQUENCE [LARGE SCALE GENOMIC DNA]</scope>
    <source>
        <strain evidence="1">SB6422</strain>
    </source>
</reference>
<protein>
    <submittedName>
        <fullName evidence="1">Uncharacterized protein</fullName>
    </submittedName>
</protein>
<accession>A0A564LG48</accession>
<proteinExistence type="predicted"/>
<dbReference type="AlphaFoldDB" id="A0A564LG48"/>
<organism evidence="1 2">
    <name type="scientific">Klebsiella huaxiensis</name>
    <dbReference type="NCBI Taxonomy" id="2153354"/>
    <lineage>
        <taxon>Bacteria</taxon>
        <taxon>Pseudomonadati</taxon>
        <taxon>Pseudomonadota</taxon>
        <taxon>Gammaproteobacteria</taxon>
        <taxon>Enterobacterales</taxon>
        <taxon>Enterobacteriaceae</taxon>
        <taxon>Klebsiella/Raoultella group</taxon>
        <taxon>Klebsiella</taxon>
    </lineage>
</organism>
<evidence type="ECO:0000313" key="2">
    <source>
        <dbReference type="Proteomes" id="UP000317374"/>
    </source>
</evidence>
<evidence type="ECO:0000313" key="1">
    <source>
        <dbReference type="EMBL" id="VUS80602.1"/>
    </source>
</evidence>
<gene>
    <name evidence="1" type="ORF">SB6422_02311</name>
</gene>
<sequence length="44" mass="4793">MESSAINSQVNGFIINPASAASACDEFSRWPEKESAILRTFGLF</sequence>
<dbReference type="Proteomes" id="UP000317374">
    <property type="component" value="Unassembled WGS sequence"/>
</dbReference>
<name>A0A564LG48_9ENTR</name>
<dbReference type="EMBL" id="CABGGW010000034">
    <property type="protein sequence ID" value="VUS80602.1"/>
    <property type="molecule type" value="Genomic_DNA"/>
</dbReference>